<organism evidence="2 3">
    <name type="scientific">Chryseolinea lacunae</name>
    <dbReference type="NCBI Taxonomy" id="2801331"/>
    <lineage>
        <taxon>Bacteria</taxon>
        <taxon>Pseudomonadati</taxon>
        <taxon>Bacteroidota</taxon>
        <taxon>Cytophagia</taxon>
        <taxon>Cytophagales</taxon>
        <taxon>Fulvivirgaceae</taxon>
        <taxon>Chryseolinea</taxon>
    </lineage>
</organism>
<dbReference type="SUPFAM" id="SSF52200">
    <property type="entry name" value="Toll/Interleukin receptor TIR domain"/>
    <property type="match status" value="1"/>
</dbReference>
<reference evidence="2 3" key="1">
    <citation type="submission" date="2021-01" db="EMBL/GenBank/DDBJ databases">
        <title>Chryseolinea sp. Jin1 Genome sequencing and assembly.</title>
        <authorList>
            <person name="Kim I."/>
        </authorList>
    </citation>
    <scope>NUCLEOTIDE SEQUENCE [LARGE SCALE GENOMIC DNA]</scope>
    <source>
        <strain evidence="2 3">Jin1</strain>
    </source>
</reference>
<comment type="caution">
    <text evidence="2">The sequence shown here is derived from an EMBL/GenBank/DDBJ whole genome shotgun (WGS) entry which is preliminary data.</text>
</comment>
<dbReference type="PROSITE" id="PS50104">
    <property type="entry name" value="TIR"/>
    <property type="match status" value="1"/>
</dbReference>
<gene>
    <name evidence="2" type="ORF">JI741_09505</name>
</gene>
<accession>A0ABS1KT42</accession>
<keyword evidence="3" id="KW-1185">Reference proteome</keyword>
<dbReference type="Gene3D" id="3.40.50.10140">
    <property type="entry name" value="Toll/interleukin-1 receptor homology (TIR) domain"/>
    <property type="match status" value="1"/>
</dbReference>
<evidence type="ECO:0000259" key="1">
    <source>
        <dbReference type="PROSITE" id="PS50104"/>
    </source>
</evidence>
<dbReference type="EMBL" id="JAERRB010000003">
    <property type="protein sequence ID" value="MBL0741456.1"/>
    <property type="molecule type" value="Genomic_DNA"/>
</dbReference>
<dbReference type="RefSeq" id="WP_202008836.1">
    <property type="nucleotide sequence ID" value="NZ_JAERRB010000003.1"/>
</dbReference>
<dbReference type="InterPro" id="IPR035897">
    <property type="entry name" value="Toll_tir_struct_dom_sf"/>
</dbReference>
<evidence type="ECO:0000313" key="3">
    <source>
        <dbReference type="Proteomes" id="UP000613030"/>
    </source>
</evidence>
<proteinExistence type="predicted"/>
<dbReference type="Pfam" id="PF13676">
    <property type="entry name" value="TIR_2"/>
    <property type="match status" value="1"/>
</dbReference>
<name>A0ABS1KT42_9BACT</name>
<keyword evidence="2" id="KW-0675">Receptor</keyword>
<dbReference type="InterPro" id="IPR000157">
    <property type="entry name" value="TIR_dom"/>
</dbReference>
<protein>
    <submittedName>
        <fullName evidence="2">Toll/interleukin-1 receptor domain-containing protein</fullName>
    </submittedName>
</protein>
<dbReference type="SMART" id="SM00255">
    <property type="entry name" value="TIR"/>
    <property type="match status" value="1"/>
</dbReference>
<dbReference type="Proteomes" id="UP000613030">
    <property type="component" value="Unassembled WGS sequence"/>
</dbReference>
<sequence>MASPSYQYDVFVSHAVEDKISIANELADRLQKTGLKVWYSGNELIIGKSIEETINKGLAQSRFGIVILSPTYLSKDWTIREFYWLINQNKNTILPILHNITLKEIVDKYPFMADVYCIHSDKGMDYVVDAITTRIKGDTPEPKKRKLSHYLGVGMVALALSGTYPIYKQFQPARSSATPIETAIQNRIADFEKSVVKTSVDELTMAGATPSSTGKIDTLFTSYVNLKAHFRNEYEFFNGFTRVRFKKNVGPALRIEIDSLVPITHYKFNSPKVYLLDAPKGSASREVKYAFICPDAVTYSQKQVRYPDENTCLVTVAYDHYIRYIEVKLTFASNKEGTKKHQMAILGFLPEEEYVFHKTGDEWKLAEIK</sequence>
<evidence type="ECO:0000313" key="2">
    <source>
        <dbReference type="EMBL" id="MBL0741456.1"/>
    </source>
</evidence>
<feature type="domain" description="TIR" evidence="1">
    <location>
        <begin position="6"/>
        <end position="135"/>
    </location>
</feature>